<dbReference type="GeneID" id="55599996"/>
<accession>A0A345L212</accession>
<dbReference type="EMBL" id="MH536814">
    <property type="protein sequence ID" value="AXH49314.1"/>
    <property type="molecule type" value="Genomic_DNA"/>
</dbReference>
<name>A0A345L212_9CAUD</name>
<keyword evidence="2" id="KW-1185">Reference proteome</keyword>
<proteinExistence type="predicted"/>
<dbReference type="KEGG" id="vg:55599996"/>
<gene>
    <name evidence="1" type="primary">206</name>
    <name evidence="1" type="ORF">SEA_BLUEEYEDBEAUTY_206</name>
</gene>
<evidence type="ECO:0000313" key="1">
    <source>
        <dbReference type="EMBL" id="AXH49314.1"/>
    </source>
</evidence>
<protein>
    <submittedName>
        <fullName evidence="1">Uncharacterized protein</fullName>
    </submittedName>
</protein>
<dbReference type="Proteomes" id="UP000258408">
    <property type="component" value="Segment"/>
</dbReference>
<reference evidence="1 2" key="1">
    <citation type="submission" date="2018-06" db="EMBL/GenBank/DDBJ databases">
        <authorList>
            <person name="Luttrell C.E."/>
            <person name="Myers K.N."/>
            <person name="Simpson A.N."/>
            <person name="Sulollari A."/>
            <person name="Suri N."/>
            <person name="Nayek S."/>
            <person name="Bhuiyan S."/>
            <person name="Smith B.R."/>
            <person name="Hughes L.E."/>
            <person name="Garlena R.A."/>
            <person name="Russell D.A."/>
            <person name="Pope W.H."/>
            <person name="Jacobs-Sera D."/>
            <person name="Hatfull G.F."/>
        </authorList>
    </citation>
    <scope>NUCLEOTIDE SEQUENCE [LARGE SCALE GENOMIC DNA]</scope>
</reference>
<sequence>MNDEFDKDEFERYLDDEWCLHKDYYTIHGSRGFWTYLWEETLVLQTKYGTVERVDVGTDYDDGREERTMVVKIGDRYFQKTGYYDSWDSTYWDGSFVEVKPVEKTVISYEII</sequence>
<evidence type="ECO:0000313" key="2">
    <source>
        <dbReference type="Proteomes" id="UP000258408"/>
    </source>
</evidence>
<organism evidence="1 2">
    <name type="scientific">Streptomyces phage Blueeyedbeauty</name>
    <dbReference type="NCBI Taxonomy" id="2250336"/>
    <lineage>
        <taxon>Viruses</taxon>
        <taxon>Duplodnaviria</taxon>
        <taxon>Heunggongvirae</taxon>
        <taxon>Uroviricota</taxon>
        <taxon>Caudoviricetes</taxon>
        <taxon>Stanwilliamsviridae</taxon>
        <taxon>Loccivirinae</taxon>
        <taxon>Annadreamyvirus</taxon>
        <taxon>Annadreamyvirus blueeyedbeauty</taxon>
    </lineage>
</organism>
<dbReference type="RefSeq" id="YP_009839367.1">
    <property type="nucleotide sequence ID" value="NC_048720.1"/>
</dbReference>